<dbReference type="InterPro" id="IPR001584">
    <property type="entry name" value="Integrase_cat-core"/>
</dbReference>
<dbReference type="Pfam" id="PF00665">
    <property type="entry name" value="rve"/>
    <property type="match status" value="1"/>
</dbReference>
<keyword evidence="1" id="KW-0808">Transferase</keyword>
<proteinExistence type="predicted"/>
<dbReference type="GO" id="GO:0005634">
    <property type="term" value="C:nucleus"/>
    <property type="evidence" value="ECO:0007669"/>
    <property type="project" value="UniProtKB-ARBA"/>
</dbReference>
<gene>
    <name evidence="8" type="ORF">MAM1_0198d07814</name>
</gene>
<sequence length="384" mass="43667">MMDVFHIDYVWDSEAQQAFDQINQELISLSTLVYPNPQLPYDLHCDASDVGLGACVVQVGRPIAFASRTLNSAECNYTTTEKVYLAIVWALKQFLPYLYRSKFPLYTDHAALKSILGTKLPRERLARWIMALQEYQPYDIVHKKGILNTDADALSRIHEVNSQDCGLKDINLPMFQELQKADPKIRLLLRDGVRKPYIWHNGLVCYEEDRRVVPFIPVGLIEQVLYHVHSKNTAGHFGVDKTYAKAREIGWWPNMGADVTNWVQICEGCQRYKVRNDSTRPPLKPITPKHVGEIWATDIATLPESHTGEQYVLVIMEYLSKWVVAVPLKSFDAGSIVQVLLYEVVLKYGLPLRLISGNGANYIAEAMEMVCQRLGIARSLTSVQ</sequence>
<feature type="domain" description="Integrase catalytic" evidence="7">
    <location>
        <begin position="284"/>
        <end position="384"/>
    </location>
</feature>
<dbReference type="InterPro" id="IPR012337">
    <property type="entry name" value="RNaseH-like_sf"/>
</dbReference>
<dbReference type="GO" id="GO:0003964">
    <property type="term" value="F:RNA-directed DNA polymerase activity"/>
    <property type="evidence" value="ECO:0007669"/>
    <property type="project" value="UniProtKB-KW"/>
</dbReference>
<dbReference type="InterPro" id="IPR036397">
    <property type="entry name" value="RNaseH_sf"/>
</dbReference>
<dbReference type="SUPFAM" id="SSF53098">
    <property type="entry name" value="Ribonuclease H-like"/>
    <property type="match status" value="1"/>
</dbReference>
<keyword evidence="2" id="KW-0548">Nucleotidyltransferase</keyword>
<dbReference type="FunFam" id="1.10.340.70:FF:000001">
    <property type="entry name" value="Retrovirus-related Pol polyprotein from transposon gypsy-like Protein"/>
    <property type="match status" value="1"/>
</dbReference>
<evidence type="ECO:0000259" key="7">
    <source>
        <dbReference type="PROSITE" id="PS50994"/>
    </source>
</evidence>
<name>A0A0C9LWC9_9FUNG</name>
<dbReference type="OrthoDB" id="2204395at2759"/>
<evidence type="ECO:0000256" key="5">
    <source>
        <dbReference type="ARBA" id="ARBA00022801"/>
    </source>
</evidence>
<keyword evidence="4" id="KW-0255">Endonuclease</keyword>
<dbReference type="PANTHER" id="PTHR37984:SF5">
    <property type="entry name" value="PROTEIN NYNRIN-LIKE"/>
    <property type="match status" value="1"/>
</dbReference>
<dbReference type="Pfam" id="PF17921">
    <property type="entry name" value="Integrase_H2C2"/>
    <property type="match status" value="1"/>
</dbReference>
<dbReference type="FunFam" id="3.10.20.370:FF:000001">
    <property type="entry name" value="Retrovirus-related Pol polyprotein from transposon 17.6-like protein"/>
    <property type="match status" value="1"/>
</dbReference>
<dbReference type="EMBL" id="DF836487">
    <property type="protein sequence ID" value="GAN08305.1"/>
    <property type="molecule type" value="Genomic_DNA"/>
</dbReference>
<evidence type="ECO:0000256" key="2">
    <source>
        <dbReference type="ARBA" id="ARBA00022695"/>
    </source>
</evidence>
<dbReference type="GO" id="GO:0016787">
    <property type="term" value="F:hydrolase activity"/>
    <property type="evidence" value="ECO:0007669"/>
    <property type="project" value="UniProtKB-KW"/>
</dbReference>
<dbReference type="AlphaFoldDB" id="A0A0C9LWC9"/>
<protein>
    <recommendedName>
        <fullName evidence="7">Integrase catalytic domain-containing protein</fullName>
    </recommendedName>
</protein>
<dbReference type="PROSITE" id="PS50994">
    <property type="entry name" value="INTEGRASE"/>
    <property type="match status" value="1"/>
</dbReference>
<reference evidence="8" key="1">
    <citation type="submission" date="2014-09" db="EMBL/GenBank/DDBJ databases">
        <title>Draft genome sequence of an oleaginous Mucoromycotina fungus Mucor ambiguus NBRC6742.</title>
        <authorList>
            <person name="Takeda I."/>
            <person name="Yamane N."/>
            <person name="Morita T."/>
            <person name="Tamano K."/>
            <person name="Machida M."/>
            <person name="Baker S."/>
            <person name="Koike H."/>
        </authorList>
    </citation>
    <scope>NUCLEOTIDE SEQUENCE</scope>
    <source>
        <strain evidence="8">NBRC 6742</strain>
    </source>
</reference>
<evidence type="ECO:0000313" key="9">
    <source>
        <dbReference type="Proteomes" id="UP000053815"/>
    </source>
</evidence>
<dbReference type="GO" id="GO:0004519">
    <property type="term" value="F:endonuclease activity"/>
    <property type="evidence" value="ECO:0007669"/>
    <property type="project" value="UniProtKB-KW"/>
</dbReference>
<keyword evidence="9" id="KW-1185">Reference proteome</keyword>
<dbReference type="InterPro" id="IPR041373">
    <property type="entry name" value="RT_RNaseH"/>
</dbReference>
<dbReference type="Gene3D" id="1.10.340.70">
    <property type="match status" value="1"/>
</dbReference>
<dbReference type="PANTHER" id="PTHR37984">
    <property type="entry name" value="PROTEIN CBG26694"/>
    <property type="match status" value="1"/>
</dbReference>
<dbReference type="InterPro" id="IPR043502">
    <property type="entry name" value="DNA/RNA_pol_sf"/>
</dbReference>
<dbReference type="InterPro" id="IPR050951">
    <property type="entry name" value="Retrovirus_Pol_polyprotein"/>
</dbReference>
<evidence type="ECO:0000256" key="1">
    <source>
        <dbReference type="ARBA" id="ARBA00022679"/>
    </source>
</evidence>
<keyword evidence="3" id="KW-0540">Nuclease</keyword>
<dbReference type="Proteomes" id="UP000053815">
    <property type="component" value="Unassembled WGS sequence"/>
</dbReference>
<organism evidence="8">
    <name type="scientific">Mucor ambiguus</name>
    <dbReference type="NCBI Taxonomy" id="91626"/>
    <lineage>
        <taxon>Eukaryota</taxon>
        <taxon>Fungi</taxon>
        <taxon>Fungi incertae sedis</taxon>
        <taxon>Mucoromycota</taxon>
        <taxon>Mucoromycotina</taxon>
        <taxon>Mucoromycetes</taxon>
        <taxon>Mucorales</taxon>
        <taxon>Mucorineae</taxon>
        <taxon>Mucoraceae</taxon>
        <taxon>Mucor</taxon>
    </lineage>
</organism>
<dbReference type="STRING" id="91626.A0A0C9LWC9"/>
<dbReference type="CDD" id="cd09274">
    <property type="entry name" value="RNase_HI_RT_Ty3"/>
    <property type="match status" value="1"/>
</dbReference>
<dbReference type="Pfam" id="PF17917">
    <property type="entry name" value="RT_RNaseH"/>
    <property type="match status" value="1"/>
</dbReference>
<evidence type="ECO:0000256" key="6">
    <source>
        <dbReference type="ARBA" id="ARBA00022918"/>
    </source>
</evidence>
<dbReference type="SUPFAM" id="SSF56672">
    <property type="entry name" value="DNA/RNA polymerases"/>
    <property type="match status" value="1"/>
</dbReference>
<accession>A0A0C9LWC9</accession>
<evidence type="ECO:0000313" key="8">
    <source>
        <dbReference type="EMBL" id="GAN08305.1"/>
    </source>
</evidence>
<dbReference type="InterPro" id="IPR041588">
    <property type="entry name" value="Integrase_H2C2"/>
</dbReference>
<dbReference type="Gene3D" id="3.30.420.10">
    <property type="entry name" value="Ribonuclease H-like superfamily/Ribonuclease H"/>
    <property type="match status" value="1"/>
</dbReference>
<dbReference type="GO" id="GO:0003676">
    <property type="term" value="F:nucleic acid binding"/>
    <property type="evidence" value="ECO:0007669"/>
    <property type="project" value="InterPro"/>
</dbReference>
<keyword evidence="5" id="KW-0378">Hydrolase</keyword>
<evidence type="ECO:0000256" key="3">
    <source>
        <dbReference type="ARBA" id="ARBA00022722"/>
    </source>
</evidence>
<evidence type="ECO:0000256" key="4">
    <source>
        <dbReference type="ARBA" id="ARBA00022759"/>
    </source>
</evidence>
<keyword evidence="6" id="KW-0695">RNA-directed DNA polymerase</keyword>
<dbReference type="GO" id="GO:0015074">
    <property type="term" value="P:DNA integration"/>
    <property type="evidence" value="ECO:0007669"/>
    <property type="project" value="InterPro"/>
</dbReference>